<accession>A0AAD4QSN2</accession>
<comment type="caution">
    <text evidence="1">The sequence shown here is derived from an EMBL/GenBank/DDBJ whole genome shotgun (WGS) entry which is preliminary data.</text>
</comment>
<gene>
    <name evidence="1" type="ORF">B0F90DRAFT_1684426</name>
</gene>
<evidence type="ECO:0000313" key="1">
    <source>
        <dbReference type="EMBL" id="KAI0307019.1"/>
    </source>
</evidence>
<dbReference type="EMBL" id="WTXG01000002">
    <property type="protein sequence ID" value="KAI0307019.1"/>
    <property type="molecule type" value="Genomic_DNA"/>
</dbReference>
<proteinExistence type="predicted"/>
<protein>
    <submittedName>
        <fullName evidence="1">Uncharacterized protein</fullName>
    </submittedName>
</protein>
<reference evidence="1" key="1">
    <citation type="journal article" date="2022" name="New Phytol.">
        <title>Evolutionary transition to the ectomycorrhizal habit in the genomes of a hyperdiverse lineage of mushroom-forming fungi.</title>
        <authorList>
            <person name="Looney B."/>
            <person name="Miyauchi S."/>
            <person name="Morin E."/>
            <person name="Drula E."/>
            <person name="Courty P.E."/>
            <person name="Kohler A."/>
            <person name="Kuo A."/>
            <person name="LaButti K."/>
            <person name="Pangilinan J."/>
            <person name="Lipzen A."/>
            <person name="Riley R."/>
            <person name="Andreopoulos W."/>
            <person name="He G."/>
            <person name="Johnson J."/>
            <person name="Nolan M."/>
            <person name="Tritt A."/>
            <person name="Barry K.W."/>
            <person name="Grigoriev I.V."/>
            <person name="Nagy L.G."/>
            <person name="Hibbett D."/>
            <person name="Henrissat B."/>
            <person name="Matheny P.B."/>
            <person name="Labbe J."/>
            <person name="Martin F.M."/>
        </authorList>
    </citation>
    <scope>NUCLEOTIDE SEQUENCE</scope>
    <source>
        <strain evidence="1">BPL690</strain>
    </source>
</reference>
<organism evidence="1 2">
    <name type="scientific">Multifurca ochricompacta</name>
    <dbReference type="NCBI Taxonomy" id="376703"/>
    <lineage>
        <taxon>Eukaryota</taxon>
        <taxon>Fungi</taxon>
        <taxon>Dikarya</taxon>
        <taxon>Basidiomycota</taxon>
        <taxon>Agaricomycotina</taxon>
        <taxon>Agaricomycetes</taxon>
        <taxon>Russulales</taxon>
        <taxon>Russulaceae</taxon>
        <taxon>Multifurca</taxon>
    </lineage>
</organism>
<sequence length="153" mass="16986">MPLRSYPKIFQVLVKTHKLTVFLALPNETAISVVKEQVLSAFSDDVLRGIHDLPNICSLEISRKGISSYEVLTDDQLLRDVAGNWTILFIQFKDASGQIQPVEVIIPSLTDDDEDVSGSQSASVDPVMDVDETFERVALERVKGRQRTNVIGS</sequence>
<name>A0AAD4QSN2_9AGAM</name>
<dbReference type="Proteomes" id="UP001203297">
    <property type="component" value="Unassembled WGS sequence"/>
</dbReference>
<feature type="non-terminal residue" evidence="1">
    <location>
        <position position="153"/>
    </location>
</feature>
<keyword evidence="2" id="KW-1185">Reference proteome</keyword>
<dbReference type="AlphaFoldDB" id="A0AAD4QSN2"/>
<evidence type="ECO:0000313" key="2">
    <source>
        <dbReference type="Proteomes" id="UP001203297"/>
    </source>
</evidence>